<name>A0ABT1PV10_9ACTN</name>
<keyword evidence="4 6" id="KW-0862">Zinc</keyword>
<evidence type="ECO:0000256" key="3">
    <source>
        <dbReference type="ARBA" id="ARBA00022801"/>
    </source>
</evidence>
<keyword evidence="5 6" id="KW-0482">Metalloprotease</keyword>
<comment type="caution">
    <text evidence="9">The sequence shown here is derived from an EMBL/GenBank/DDBJ whole genome shotgun (WGS) entry which is preliminary data.</text>
</comment>
<keyword evidence="7" id="KW-1133">Transmembrane helix</keyword>
<reference evidence="9" key="1">
    <citation type="submission" date="2022-06" db="EMBL/GenBank/DDBJ databases">
        <title>Draft genome sequence of Streptomyces sp. RB6PN25 isolated from peat swamp forest in Thailand.</title>
        <authorList>
            <person name="Duangmal K."/>
            <person name="Klaysubun C."/>
        </authorList>
    </citation>
    <scope>NUCLEOTIDE SEQUENCE</scope>
    <source>
        <strain evidence="9">RB6PN25</strain>
    </source>
</reference>
<dbReference type="RefSeq" id="WP_255919289.1">
    <property type="nucleotide sequence ID" value="NZ_JANFNG010000003.1"/>
</dbReference>
<evidence type="ECO:0000256" key="4">
    <source>
        <dbReference type="ARBA" id="ARBA00022833"/>
    </source>
</evidence>
<dbReference type="InterPro" id="IPR052173">
    <property type="entry name" value="Beta-lactam_resp_regulator"/>
</dbReference>
<keyword evidence="7" id="KW-0812">Transmembrane</keyword>
<evidence type="ECO:0000256" key="2">
    <source>
        <dbReference type="ARBA" id="ARBA00022723"/>
    </source>
</evidence>
<evidence type="ECO:0000259" key="8">
    <source>
        <dbReference type="Pfam" id="PF01435"/>
    </source>
</evidence>
<protein>
    <submittedName>
        <fullName evidence="9">M56 family metallopeptidase</fullName>
    </submittedName>
</protein>
<keyword evidence="7" id="KW-0472">Membrane</keyword>
<keyword evidence="1 6" id="KW-0645">Protease</keyword>
<feature type="transmembrane region" description="Helical" evidence="7">
    <location>
        <begin position="35"/>
        <end position="59"/>
    </location>
</feature>
<comment type="cofactor">
    <cofactor evidence="6">
        <name>Zn(2+)</name>
        <dbReference type="ChEBI" id="CHEBI:29105"/>
    </cofactor>
    <text evidence="6">Binds 1 zinc ion per subunit.</text>
</comment>
<feature type="domain" description="Peptidase M48" evidence="8">
    <location>
        <begin position="108"/>
        <end position="185"/>
    </location>
</feature>
<accession>A0ABT1PV10</accession>
<proteinExistence type="inferred from homology"/>
<dbReference type="InterPro" id="IPR001915">
    <property type="entry name" value="Peptidase_M48"/>
</dbReference>
<evidence type="ECO:0000313" key="9">
    <source>
        <dbReference type="EMBL" id="MCQ4080392.1"/>
    </source>
</evidence>
<evidence type="ECO:0000256" key="6">
    <source>
        <dbReference type="RuleBase" id="RU003983"/>
    </source>
</evidence>
<evidence type="ECO:0000256" key="5">
    <source>
        <dbReference type="ARBA" id="ARBA00023049"/>
    </source>
</evidence>
<organism evidence="9 10">
    <name type="scientific">Streptomyces humicola</name>
    <dbReference type="NCBI Taxonomy" id="2953240"/>
    <lineage>
        <taxon>Bacteria</taxon>
        <taxon>Bacillati</taxon>
        <taxon>Actinomycetota</taxon>
        <taxon>Actinomycetes</taxon>
        <taxon>Kitasatosporales</taxon>
        <taxon>Streptomycetaceae</taxon>
        <taxon>Streptomyces</taxon>
    </lineage>
</organism>
<sequence length="313" mass="32625">MQLAMFLPLLCPVLAGVFARPLGNRLEPRAATWTLTISAVVLAAASWVALAVLALTGLARIPLVADLGHWSAAVIQHNDPVSLGIAAAAGLLLVVTAATAVRMLWRRLRALLAAGLDAACMPGPDQLAVMEDPAPDAYAIPGLPGRIVVSTGMLSSLDTTERDILLAHERAHLTAHHYLFVASAQLGAAANPFLRPLATAVTYTVERWADEHAATVFGDRHRVARTVGKAALATKHAPARRRIPAAALGLIGRRDALKSAGPVPRRVAALLAPPPELRLLPLAATAVVLIAAGLSAFDAARDLHLLLELAGAG</sequence>
<keyword evidence="3 6" id="KW-0378">Hydrolase</keyword>
<dbReference type="Pfam" id="PF01435">
    <property type="entry name" value="Peptidase_M48"/>
    <property type="match status" value="1"/>
</dbReference>
<dbReference type="Gene3D" id="3.30.2010.10">
    <property type="entry name" value="Metalloproteases ('zincins'), catalytic domain"/>
    <property type="match status" value="1"/>
</dbReference>
<gene>
    <name evidence="9" type="ORF">NGB36_07215</name>
</gene>
<comment type="similarity">
    <text evidence="6">Belongs to the peptidase M48 family.</text>
</comment>
<feature type="transmembrane region" description="Helical" evidence="7">
    <location>
        <begin position="80"/>
        <end position="105"/>
    </location>
</feature>
<dbReference type="PANTHER" id="PTHR34978:SF3">
    <property type="entry name" value="SLR0241 PROTEIN"/>
    <property type="match status" value="1"/>
</dbReference>
<dbReference type="Proteomes" id="UP001057702">
    <property type="component" value="Unassembled WGS sequence"/>
</dbReference>
<keyword evidence="10" id="KW-1185">Reference proteome</keyword>
<evidence type="ECO:0000256" key="7">
    <source>
        <dbReference type="SAM" id="Phobius"/>
    </source>
</evidence>
<keyword evidence="2" id="KW-0479">Metal-binding</keyword>
<dbReference type="EMBL" id="JANFNG010000003">
    <property type="protein sequence ID" value="MCQ4080392.1"/>
    <property type="molecule type" value="Genomic_DNA"/>
</dbReference>
<evidence type="ECO:0000256" key="1">
    <source>
        <dbReference type="ARBA" id="ARBA00022670"/>
    </source>
</evidence>
<evidence type="ECO:0000313" key="10">
    <source>
        <dbReference type="Proteomes" id="UP001057702"/>
    </source>
</evidence>
<dbReference type="CDD" id="cd07326">
    <property type="entry name" value="M56_BlaR1_MecR1_like"/>
    <property type="match status" value="1"/>
</dbReference>
<dbReference type="PANTHER" id="PTHR34978">
    <property type="entry name" value="POSSIBLE SENSOR-TRANSDUCER PROTEIN BLAR"/>
    <property type="match status" value="1"/>
</dbReference>